<feature type="transmembrane region" description="Helical" evidence="6">
    <location>
        <begin position="229"/>
        <end position="251"/>
    </location>
</feature>
<dbReference type="InterPro" id="IPR045069">
    <property type="entry name" value="MATE_euk"/>
</dbReference>
<dbReference type="GO" id="GO:1990961">
    <property type="term" value="P:xenobiotic detoxification by transmembrane export across the plasma membrane"/>
    <property type="evidence" value="ECO:0007669"/>
    <property type="project" value="InterPro"/>
</dbReference>
<feature type="transmembrane region" description="Helical" evidence="6">
    <location>
        <begin position="353"/>
        <end position="375"/>
    </location>
</feature>
<proteinExistence type="inferred from homology"/>
<evidence type="ECO:0000256" key="6">
    <source>
        <dbReference type="RuleBase" id="RU004914"/>
    </source>
</evidence>
<dbReference type="InterPro" id="IPR002528">
    <property type="entry name" value="MATE_fam"/>
</dbReference>
<feature type="transmembrane region" description="Helical" evidence="6">
    <location>
        <begin position="134"/>
        <end position="151"/>
    </location>
</feature>
<dbReference type="AlphaFoldDB" id="W1PAR6"/>
<keyword evidence="4 6" id="KW-1133">Transmembrane helix</keyword>
<feature type="transmembrane region" description="Helical" evidence="6">
    <location>
        <begin position="453"/>
        <end position="474"/>
    </location>
</feature>
<evidence type="ECO:0000256" key="5">
    <source>
        <dbReference type="ARBA" id="ARBA00023136"/>
    </source>
</evidence>
<dbReference type="GO" id="GO:0015297">
    <property type="term" value="F:antiporter activity"/>
    <property type="evidence" value="ECO:0007669"/>
    <property type="project" value="InterPro"/>
</dbReference>
<evidence type="ECO:0000313" key="7">
    <source>
        <dbReference type="EMBL" id="ERN04120.1"/>
    </source>
</evidence>
<dbReference type="NCBIfam" id="TIGR00797">
    <property type="entry name" value="matE"/>
    <property type="match status" value="1"/>
</dbReference>
<name>W1PAR6_AMBTC</name>
<evidence type="ECO:0000256" key="4">
    <source>
        <dbReference type="ARBA" id="ARBA00022989"/>
    </source>
</evidence>
<keyword evidence="8" id="KW-1185">Reference proteome</keyword>
<evidence type="ECO:0000313" key="8">
    <source>
        <dbReference type="Proteomes" id="UP000017836"/>
    </source>
</evidence>
<evidence type="ECO:0000256" key="2">
    <source>
        <dbReference type="ARBA" id="ARBA00010199"/>
    </source>
</evidence>
<evidence type="ECO:0000256" key="3">
    <source>
        <dbReference type="ARBA" id="ARBA00022692"/>
    </source>
</evidence>
<keyword evidence="5 6" id="KW-0472">Membrane</keyword>
<feature type="transmembrane region" description="Helical" evidence="6">
    <location>
        <begin position="163"/>
        <end position="181"/>
    </location>
</feature>
<dbReference type="PANTHER" id="PTHR11206">
    <property type="entry name" value="MULTIDRUG RESISTANCE PROTEIN"/>
    <property type="match status" value="1"/>
</dbReference>
<organism evidence="7 8">
    <name type="scientific">Amborella trichopoda</name>
    <dbReference type="NCBI Taxonomy" id="13333"/>
    <lineage>
        <taxon>Eukaryota</taxon>
        <taxon>Viridiplantae</taxon>
        <taxon>Streptophyta</taxon>
        <taxon>Embryophyta</taxon>
        <taxon>Tracheophyta</taxon>
        <taxon>Spermatophyta</taxon>
        <taxon>Magnoliopsida</taxon>
        <taxon>Amborellales</taxon>
        <taxon>Amborellaceae</taxon>
        <taxon>Amborella</taxon>
    </lineage>
</organism>
<comment type="subcellular location">
    <subcellularLocation>
        <location evidence="1">Membrane</location>
        <topology evidence="1">Multi-pass membrane protein</topology>
    </subcellularLocation>
</comment>
<dbReference type="OrthoDB" id="2126698at2759"/>
<protein>
    <recommendedName>
        <fullName evidence="6">Protein DETOXIFICATION</fullName>
    </recommendedName>
    <alternativeName>
        <fullName evidence="6">Multidrug and toxic compound extrusion protein</fullName>
    </alternativeName>
</protein>
<comment type="caution">
    <text evidence="6">Lacks conserved residue(s) required for the propagation of feature annotation.</text>
</comment>
<dbReference type="GO" id="GO:0022857">
    <property type="term" value="F:transmembrane transporter activity"/>
    <property type="evidence" value="ECO:0000318"/>
    <property type="project" value="GO_Central"/>
</dbReference>
<feature type="transmembrane region" description="Helical" evidence="6">
    <location>
        <begin position="311"/>
        <end position="332"/>
    </location>
</feature>
<dbReference type="EMBL" id="KI394293">
    <property type="protein sequence ID" value="ERN04120.1"/>
    <property type="molecule type" value="Genomic_DNA"/>
</dbReference>
<sequence length="505" mass="54900">MCNHKSHEDEPLFSSISISLTTKEKGREYREKTEDAAAWPSPREVVEELRSLGGIAGPMVMTSLLLYSRSVISMLFLGHLGETELAGASLSMGFANITGYSVISGLALGMEPICGQAYGAKRCSLLSLALQRTFLLLLIATIPISILWLNMEPILLWLGQDHTITGIASTFIAFSLPDLLAQAFLQPLRIFLRTQNLIKPLIHGATFALILHIPTNYFLVIYLKLGIRGVALAASSGSFNMVFYLLAYLAFTKSALKPWENLTRECLQGWKPLLYLSLPSAASVCLEWWWYELMIILCGLLSNPRASVASMGILIQTTALIYVFPSSISLAVSTRVGHELGANQPDKARRATVVAMVSGAMMGFLALLFTLSMSHFWAKMFTNDAEILLLTSITLPIVGLCELGNCPQTTGCGVLRGSARPSIGANINLGSFYLIGMPVSILMGFGFKLGFVGLWLGLAAAQGSCVALMLYTVFNTDWKCQAKRAKLLIAEDGVANDLEATLLVH</sequence>
<dbReference type="Pfam" id="PF01554">
    <property type="entry name" value="MatE"/>
    <property type="match status" value="2"/>
</dbReference>
<keyword evidence="3 6" id="KW-0812">Transmembrane</keyword>
<feature type="transmembrane region" description="Helical" evidence="6">
    <location>
        <begin position="387"/>
        <end position="406"/>
    </location>
</feature>
<reference evidence="8" key="1">
    <citation type="journal article" date="2013" name="Science">
        <title>The Amborella genome and the evolution of flowering plants.</title>
        <authorList>
            <consortium name="Amborella Genome Project"/>
        </authorList>
    </citation>
    <scope>NUCLEOTIDE SEQUENCE [LARGE SCALE GENOMIC DNA]</scope>
</reference>
<dbReference type="Proteomes" id="UP000017836">
    <property type="component" value="Unassembled WGS sequence"/>
</dbReference>
<dbReference type="eggNOG" id="KOG1347">
    <property type="taxonomic scope" value="Eukaryota"/>
</dbReference>
<dbReference type="GO" id="GO:0016020">
    <property type="term" value="C:membrane"/>
    <property type="evidence" value="ECO:0000318"/>
    <property type="project" value="GO_Central"/>
</dbReference>
<evidence type="ECO:0000256" key="1">
    <source>
        <dbReference type="ARBA" id="ARBA00004141"/>
    </source>
</evidence>
<dbReference type="OMA" id="VAQCHQP"/>
<dbReference type="HOGENOM" id="CLU_012893_1_0_1"/>
<dbReference type="Gramene" id="ERN04120">
    <property type="protein sequence ID" value="ERN04120"/>
    <property type="gene ID" value="AMTR_s00077p00047440"/>
</dbReference>
<accession>W1PAR6</accession>
<dbReference type="GO" id="GO:0042910">
    <property type="term" value="F:xenobiotic transmembrane transporter activity"/>
    <property type="evidence" value="ECO:0007669"/>
    <property type="project" value="InterPro"/>
</dbReference>
<comment type="similarity">
    <text evidence="2 6">Belongs to the multi antimicrobial extrusion (MATE) (TC 2.A.66.1) family.</text>
</comment>
<feature type="transmembrane region" description="Helical" evidence="6">
    <location>
        <begin position="201"/>
        <end position="223"/>
    </location>
</feature>
<gene>
    <name evidence="7" type="ORF">AMTR_s00077p00047440</name>
</gene>
<dbReference type="CDD" id="cd13132">
    <property type="entry name" value="MATE_eukaryotic"/>
    <property type="match status" value="1"/>
</dbReference>
<feature type="transmembrane region" description="Helical" evidence="6">
    <location>
        <begin position="427"/>
        <end position="447"/>
    </location>
</feature>